<dbReference type="STRING" id="81409.SAMN04515656_11324"/>
<feature type="transmembrane region" description="Helical" evidence="1">
    <location>
        <begin position="103"/>
        <end position="123"/>
    </location>
</feature>
<reference evidence="2 3" key="1">
    <citation type="submission" date="2016-10" db="EMBL/GenBank/DDBJ databases">
        <authorList>
            <person name="de Groot N.N."/>
        </authorList>
    </citation>
    <scope>NUCLEOTIDE SEQUENCE [LARGE SCALE GENOMIC DNA]</scope>
    <source>
        <strain evidence="2 3">SR12</strain>
    </source>
</reference>
<keyword evidence="3" id="KW-1185">Reference proteome</keyword>
<dbReference type="OrthoDB" id="9766854at2"/>
<evidence type="ECO:0000256" key="1">
    <source>
        <dbReference type="SAM" id="Phobius"/>
    </source>
</evidence>
<organism evidence="2 3">
    <name type="scientific">Eubacterium aggregans</name>
    <dbReference type="NCBI Taxonomy" id="81409"/>
    <lineage>
        <taxon>Bacteria</taxon>
        <taxon>Bacillati</taxon>
        <taxon>Bacillota</taxon>
        <taxon>Clostridia</taxon>
        <taxon>Eubacteriales</taxon>
        <taxon>Eubacteriaceae</taxon>
        <taxon>Eubacterium</taxon>
    </lineage>
</organism>
<feature type="transmembrane region" description="Helical" evidence="1">
    <location>
        <begin position="6"/>
        <end position="29"/>
    </location>
</feature>
<keyword evidence="1" id="KW-0472">Membrane</keyword>
<dbReference type="Proteomes" id="UP000199394">
    <property type="component" value="Unassembled WGS sequence"/>
</dbReference>
<feature type="transmembrane region" description="Helical" evidence="1">
    <location>
        <begin position="74"/>
        <end position="91"/>
    </location>
</feature>
<accession>A0A1H4C0I4</accession>
<proteinExistence type="predicted"/>
<dbReference type="AlphaFoldDB" id="A0A1H4C0I4"/>
<name>A0A1H4C0I4_9FIRM</name>
<evidence type="ECO:0000313" key="3">
    <source>
        <dbReference type="Proteomes" id="UP000199394"/>
    </source>
</evidence>
<gene>
    <name evidence="2" type="ORF">SAMN04515656_11324</name>
</gene>
<keyword evidence="1" id="KW-0812">Transmembrane</keyword>
<keyword evidence="1" id="KW-1133">Transmembrane helix</keyword>
<dbReference type="EMBL" id="FNRK01000013">
    <property type="protein sequence ID" value="SEA53844.1"/>
    <property type="molecule type" value="Genomic_DNA"/>
</dbReference>
<protein>
    <submittedName>
        <fullName evidence="2">Energy-coupling factor transport system substrate-specific component</fullName>
    </submittedName>
</protein>
<sequence>MINTKCRYLIVMALGVVMNEALYAFCHYFQLPLWLDTSGTVFAAVVLEPTAGLIVGLINNFYLAITSGNNQDMLFYAVSAAVAVIAGIGLRRNGRIDWTRLPMVIGLMILSNCIIVNILMLWVNKGVVGSHWAMIFYNQAIEWGWPDILSSIFGTCIVKIMDSIATGLLLPVFFYCLPKGLKSPIDISDNPLSSEKL</sequence>
<evidence type="ECO:0000313" key="2">
    <source>
        <dbReference type="EMBL" id="SEA53844.1"/>
    </source>
</evidence>
<feature type="transmembrane region" description="Helical" evidence="1">
    <location>
        <begin position="41"/>
        <end position="62"/>
    </location>
</feature>
<dbReference type="RefSeq" id="WP_090307648.1">
    <property type="nucleotide sequence ID" value="NZ_FNRK01000013.1"/>
</dbReference>
<dbReference type="Gene3D" id="1.10.1760.20">
    <property type="match status" value="1"/>
</dbReference>